<keyword evidence="5 8" id="KW-0560">Oxidoreductase</keyword>
<evidence type="ECO:0008006" key="11">
    <source>
        <dbReference type="Google" id="ProtNLM"/>
    </source>
</evidence>
<dbReference type="InterPro" id="IPR001128">
    <property type="entry name" value="Cyt_P450"/>
</dbReference>
<dbReference type="PRINTS" id="PR00359">
    <property type="entry name" value="BP450"/>
</dbReference>
<evidence type="ECO:0000256" key="8">
    <source>
        <dbReference type="RuleBase" id="RU000461"/>
    </source>
</evidence>
<evidence type="ECO:0000256" key="1">
    <source>
        <dbReference type="ARBA" id="ARBA00001971"/>
    </source>
</evidence>
<organism evidence="9 10">
    <name type="scientific">Mycobacterium [tuberculosis] TKK-01-0051</name>
    <dbReference type="NCBI Taxonomy" id="1324261"/>
    <lineage>
        <taxon>Bacteria</taxon>
        <taxon>Bacillati</taxon>
        <taxon>Actinomycetota</taxon>
        <taxon>Actinomycetes</taxon>
        <taxon>Mycobacteriales</taxon>
        <taxon>Mycobacteriaceae</taxon>
        <taxon>Mycobacterium</taxon>
        <taxon>Mycobacterium avium complex (MAC)</taxon>
    </lineage>
</organism>
<dbReference type="PATRIC" id="fig|1324261.3.peg.4005"/>
<comment type="similarity">
    <text evidence="2 8">Belongs to the cytochrome P450 family.</text>
</comment>
<evidence type="ECO:0000313" key="9">
    <source>
        <dbReference type="EMBL" id="KBZ61015.1"/>
    </source>
</evidence>
<dbReference type="SUPFAM" id="SSF48264">
    <property type="entry name" value="Cytochrome P450"/>
    <property type="match status" value="1"/>
</dbReference>
<dbReference type="CDD" id="cd20625">
    <property type="entry name" value="CYP164-like"/>
    <property type="match status" value="1"/>
</dbReference>
<dbReference type="InterPro" id="IPR017972">
    <property type="entry name" value="Cyt_P450_CS"/>
</dbReference>
<dbReference type="GO" id="GO:0005506">
    <property type="term" value="F:iron ion binding"/>
    <property type="evidence" value="ECO:0007669"/>
    <property type="project" value="InterPro"/>
</dbReference>
<keyword evidence="7 8" id="KW-0503">Monooxygenase</keyword>
<gene>
    <name evidence="9" type="ORF">K875_03966</name>
</gene>
<keyword evidence="3 8" id="KW-0349">Heme</keyword>
<dbReference type="GO" id="GO:0004497">
    <property type="term" value="F:monooxygenase activity"/>
    <property type="evidence" value="ECO:0007669"/>
    <property type="project" value="UniProtKB-KW"/>
</dbReference>
<dbReference type="GO" id="GO:0020037">
    <property type="term" value="F:heme binding"/>
    <property type="evidence" value="ECO:0007669"/>
    <property type="project" value="InterPro"/>
</dbReference>
<dbReference type="Gene3D" id="1.10.630.10">
    <property type="entry name" value="Cytochrome P450"/>
    <property type="match status" value="1"/>
</dbReference>
<evidence type="ECO:0000256" key="4">
    <source>
        <dbReference type="ARBA" id="ARBA00022723"/>
    </source>
</evidence>
<evidence type="ECO:0000256" key="2">
    <source>
        <dbReference type="ARBA" id="ARBA00010617"/>
    </source>
</evidence>
<dbReference type="EMBL" id="JLXW01000010">
    <property type="protein sequence ID" value="KBZ61015.1"/>
    <property type="molecule type" value="Genomic_DNA"/>
</dbReference>
<dbReference type="RefSeq" id="WP_044486413.1">
    <property type="nucleotide sequence ID" value="NZ_KK328284.1"/>
</dbReference>
<evidence type="ECO:0000256" key="7">
    <source>
        <dbReference type="ARBA" id="ARBA00023033"/>
    </source>
</evidence>
<dbReference type="Proteomes" id="UP000025947">
    <property type="component" value="Unassembled WGS sequence"/>
</dbReference>
<accession>A0A051TW44</accession>
<dbReference type="InterPro" id="IPR036396">
    <property type="entry name" value="Cyt_P450_sf"/>
</dbReference>
<comment type="caution">
    <text evidence="9">The sequence shown here is derived from an EMBL/GenBank/DDBJ whole genome shotgun (WGS) entry which is preliminary data.</text>
</comment>
<keyword evidence="4 8" id="KW-0479">Metal-binding</keyword>
<dbReference type="InterPro" id="IPR002397">
    <property type="entry name" value="Cyt_P450_B"/>
</dbReference>
<dbReference type="HOGENOM" id="CLU_033716_0_2_11"/>
<dbReference type="FunFam" id="1.10.630.10:FF:000018">
    <property type="entry name" value="Cytochrome P450 monooxygenase"/>
    <property type="match status" value="1"/>
</dbReference>
<dbReference type="Pfam" id="PF00067">
    <property type="entry name" value="p450"/>
    <property type="match status" value="2"/>
</dbReference>
<sequence length="422" mass="46885">MGAFPVESQDLLSPELTADPYEYFATLRRHDPVHWNEPAKGWLHTRYADISDAMFDPRLSSNRALPLLDSMTPERRDVMAPMLQTISRWMVVNDPPVHTRLRKLSNAAFRQQRVVAMGEWIAEMVDDLLDDFIASGQTDLFSGFANQLPAMTIARMLGAPDEDLPKIHEWSEELGLVAFGGGGEARPDRHSRALVGIREMEQYLHVLIEKVRREPGQDMISVLVHDQSGDSDDRLTDDEIAAMSALILLAGHETTTNLLTNAVVTLTRHPEQLDLLVSSPELVKGAVEEVLRYEGPVKVLTRWVTEDHERGGRTIKKGERVLLVQPSGNRDAEMFPDGDVFDIQRPTQPLHLGFGRGIHACIGAQLARLEARVALPKLLERLPGLAVVGDVDWAPSFASRGVKELPISYHGMRATVTSGGRG</sequence>
<evidence type="ECO:0000256" key="5">
    <source>
        <dbReference type="ARBA" id="ARBA00023002"/>
    </source>
</evidence>
<keyword evidence="10" id="KW-1185">Reference proteome</keyword>
<keyword evidence="6 8" id="KW-0408">Iron</keyword>
<name>A0A051TW44_9MYCO</name>
<evidence type="ECO:0000256" key="6">
    <source>
        <dbReference type="ARBA" id="ARBA00023004"/>
    </source>
</evidence>
<dbReference type="AlphaFoldDB" id="A0A051TW44"/>
<dbReference type="PRINTS" id="PR00385">
    <property type="entry name" value="P450"/>
</dbReference>
<dbReference type="PANTHER" id="PTHR46696:SF1">
    <property type="entry name" value="CYTOCHROME P450 YJIB-RELATED"/>
    <property type="match status" value="1"/>
</dbReference>
<comment type="cofactor">
    <cofactor evidence="1">
        <name>heme</name>
        <dbReference type="ChEBI" id="CHEBI:30413"/>
    </cofactor>
</comment>
<dbReference type="PROSITE" id="PS00086">
    <property type="entry name" value="CYTOCHROME_P450"/>
    <property type="match status" value="1"/>
</dbReference>
<evidence type="ECO:0000256" key="3">
    <source>
        <dbReference type="ARBA" id="ARBA00022617"/>
    </source>
</evidence>
<evidence type="ECO:0000313" key="10">
    <source>
        <dbReference type="Proteomes" id="UP000025947"/>
    </source>
</evidence>
<dbReference type="PANTHER" id="PTHR46696">
    <property type="entry name" value="P450, PUTATIVE (EUROFUNG)-RELATED"/>
    <property type="match status" value="1"/>
</dbReference>
<protein>
    <recommendedName>
        <fullName evidence="11">Cytochrome P450</fullName>
    </recommendedName>
</protein>
<dbReference type="GO" id="GO:0016705">
    <property type="term" value="F:oxidoreductase activity, acting on paired donors, with incorporation or reduction of molecular oxygen"/>
    <property type="evidence" value="ECO:0007669"/>
    <property type="project" value="InterPro"/>
</dbReference>
<reference evidence="9 10" key="1">
    <citation type="submission" date="2014-04" db="EMBL/GenBank/DDBJ databases">
        <title>The Genome Sequence of Mycobacterium tuberculosis TKK-01-0051.</title>
        <authorList>
            <consortium name="The Broad Institute Genomics Platform"/>
            <consortium name="The Broad Institute Genome Sequencing Center for Infectious Disease"/>
            <person name="Earl A.M."/>
            <person name="Cohen K."/>
            <person name="Pym A."/>
            <person name="Bishai W."/>
            <person name="Maharaj K."/>
            <person name="Desjardins C."/>
            <person name="Abeel T."/>
            <person name="Young S."/>
            <person name="Zeng Q."/>
            <person name="Gargeya S."/>
            <person name="Abouelleil A."/>
            <person name="Alvarado L."/>
            <person name="Chapman S.B."/>
            <person name="Gainer-Dewar J."/>
            <person name="Goldberg J."/>
            <person name="Griggs A."/>
            <person name="Gujja S."/>
            <person name="Hansen M."/>
            <person name="Howarth C."/>
            <person name="Imamovic A."/>
            <person name="Larimer J."/>
            <person name="Murphy C."/>
            <person name="Naylor J."/>
            <person name="Pearson M."/>
            <person name="Poon T.W."/>
            <person name="Priest M."/>
            <person name="Roberts A."/>
            <person name="Saif S."/>
            <person name="Shea T."/>
            <person name="Sykes S."/>
            <person name="Wortman J."/>
            <person name="Nusbaum C."/>
            <person name="Birren B."/>
        </authorList>
    </citation>
    <scope>NUCLEOTIDE SEQUENCE [LARGE SCALE GENOMIC DNA]</scope>
    <source>
        <strain evidence="9 10">TKK-01-0051</strain>
    </source>
</reference>
<proteinExistence type="inferred from homology"/>